<gene>
    <name evidence="3" type="ORF">ERCICURT3053_175</name>
</gene>
<feature type="domain" description="Glycosyl transferase family 1" evidence="1">
    <location>
        <begin position="193"/>
        <end position="337"/>
    </location>
</feature>
<dbReference type="InterPro" id="IPR001296">
    <property type="entry name" value="Glyco_trans_1"/>
</dbReference>
<dbReference type="OrthoDB" id="9802524at2"/>
<evidence type="ECO:0000259" key="2">
    <source>
        <dbReference type="Pfam" id="PF13439"/>
    </source>
</evidence>
<evidence type="ECO:0000313" key="4">
    <source>
        <dbReference type="Proteomes" id="UP000294364"/>
    </source>
</evidence>
<dbReference type="EMBL" id="LR217698">
    <property type="protein sequence ID" value="VFP78550.1"/>
    <property type="molecule type" value="Genomic_DNA"/>
</dbReference>
<sequence>MKNIQLVIVRQQHRFDGGAENFITNILEASGLQKLNLHIIARKWPKKYLTHSTFHPCNPIKLGRISRERGFAKAARTLWKRKHFNLIQSHERISGCHIYRAGDGIHQIWLEQRCRILPKWRQKILLSSQFHNYIMEAENKMYQAPELKAVICNTKMIKKEIIERFGLTSNKIHVIYNSINTKKFIPANEQEKINIRKQLHLPLQSRILIYVGSGFERKGLAAAIHAVAMTHYYLIVIGRDKKEEKYKKIANELGCTNRIMFAGIKHNMCQWYQASDGLILPSLYDPGPNVILEAMACGLPIITSTTCGGKEFIESGKTGYICDALNIPSIRDAIMDLPPSTYSSHISNYIRKKTISLSSDHLTQKLISLYQTVMD</sequence>
<organism evidence="3 4">
    <name type="scientific">Candidatus Erwinia haradaeae</name>
    <dbReference type="NCBI Taxonomy" id="1922217"/>
    <lineage>
        <taxon>Bacteria</taxon>
        <taxon>Pseudomonadati</taxon>
        <taxon>Pseudomonadota</taxon>
        <taxon>Gammaproteobacteria</taxon>
        <taxon>Enterobacterales</taxon>
        <taxon>Erwiniaceae</taxon>
        <taxon>Erwinia</taxon>
    </lineage>
</organism>
<dbReference type="PANTHER" id="PTHR12526:SF623">
    <property type="entry name" value="WABG"/>
    <property type="match status" value="1"/>
</dbReference>
<dbReference type="CDD" id="cd03801">
    <property type="entry name" value="GT4_PimA-like"/>
    <property type="match status" value="1"/>
</dbReference>
<evidence type="ECO:0000313" key="3">
    <source>
        <dbReference type="EMBL" id="VFP78550.1"/>
    </source>
</evidence>
<dbReference type="AlphaFoldDB" id="A0A451CZD3"/>
<accession>A0A451CZD3</accession>
<dbReference type="Gene3D" id="3.40.50.2000">
    <property type="entry name" value="Glycogen Phosphorylase B"/>
    <property type="match status" value="2"/>
</dbReference>
<reference evidence="3 4" key="1">
    <citation type="submission" date="2019-02" db="EMBL/GenBank/DDBJ databases">
        <authorList>
            <person name="Manzano-Marin A."/>
            <person name="Manzano-Marin A."/>
        </authorList>
    </citation>
    <scope>NUCLEOTIDE SEQUENCE [LARGE SCALE GENOMIC DNA]</scope>
    <source>
        <strain evidence="3 4">ErCicurtihirsuta</strain>
    </source>
</reference>
<dbReference type="PANTHER" id="PTHR12526">
    <property type="entry name" value="GLYCOSYLTRANSFERASE"/>
    <property type="match status" value="1"/>
</dbReference>
<dbReference type="SUPFAM" id="SSF53756">
    <property type="entry name" value="UDP-Glycosyltransferase/glycogen phosphorylase"/>
    <property type="match status" value="1"/>
</dbReference>
<dbReference type="RefSeq" id="WP_157991879.1">
    <property type="nucleotide sequence ID" value="NZ_LR217698.1"/>
</dbReference>
<proteinExistence type="predicted"/>
<keyword evidence="3" id="KW-0808">Transferase</keyword>
<name>A0A451CZD3_9GAMM</name>
<dbReference type="Pfam" id="PF00534">
    <property type="entry name" value="Glycos_transf_1"/>
    <property type="match status" value="1"/>
</dbReference>
<dbReference type="Pfam" id="PF13439">
    <property type="entry name" value="Glyco_transf_4"/>
    <property type="match status" value="1"/>
</dbReference>
<evidence type="ECO:0000259" key="1">
    <source>
        <dbReference type="Pfam" id="PF00534"/>
    </source>
</evidence>
<protein>
    <submittedName>
        <fullName evidence="3">Glycosyl transferase group 1 family protein</fullName>
    </submittedName>
</protein>
<feature type="domain" description="Glycosyltransferase subfamily 4-like N-terminal" evidence="2">
    <location>
        <begin position="17"/>
        <end position="182"/>
    </location>
</feature>
<dbReference type="GO" id="GO:0016757">
    <property type="term" value="F:glycosyltransferase activity"/>
    <property type="evidence" value="ECO:0007669"/>
    <property type="project" value="InterPro"/>
</dbReference>
<dbReference type="Proteomes" id="UP000294364">
    <property type="component" value="Chromosome"/>
</dbReference>
<dbReference type="GO" id="GO:1901135">
    <property type="term" value="P:carbohydrate derivative metabolic process"/>
    <property type="evidence" value="ECO:0007669"/>
    <property type="project" value="UniProtKB-ARBA"/>
</dbReference>
<dbReference type="InterPro" id="IPR028098">
    <property type="entry name" value="Glyco_trans_4-like_N"/>
</dbReference>